<reference evidence="2" key="1">
    <citation type="submission" date="2020-09" db="EMBL/GenBank/DDBJ databases">
        <title>Genome-Enabled Discovery of Anthraquinone Biosynthesis in Senna tora.</title>
        <authorList>
            <person name="Kang S.-H."/>
            <person name="Pandey R.P."/>
            <person name="Lee C.-M."/>
            <person name="Sim J.-S."/>
            <person name="Jeong J.-T."/>
            <person name="Choi B.-S."/>
            <person name="Jung M."/>
            <person name="Ginzburg D."/>
            <person name="Zhao K."/>
            <person name="Won S.Y."/>
            <person name="Oh T.-J."/>
            <person name="Yu Y."/>
            <person name="Kim N.-H."/>
            <person name="Lee O.R."/>
            <person name="Lee T.-H."/>
            <person name="Bashyal P."/>
            <person name="Kim T.-S."/>
            <person name="Lee W.-H."/>
            <person name="Kawkins C."/>
            <person name="Kim C.-K."/>
            <person name="Kim J.S."/>
            <person name="Ahn B.O."/>
            <person name="Rhee S.Y."/>
            <person name="Sohng J.K."/>
        </authorList>
    </citation>
    <scope>NUCLEOTIDE SEQUENCE</scope>
    <source>
        <tissue evidence="2">Leaf</tissue>
    </source>
</reference>
<gene>
    <name evidence="2" type="ORF">G2W53_015477</name>
</gene>
<dbReference type="EMBL" id="JAAIUW010000005">
    <property type="protein sequence ID" value="KAF7833144.1"/>
    <property type="molecule type" value="Genomic_DNA"/>
</dbReference>
<dbReference type="InterPro" id="IPR057404">
    <property type="entry name" value="RUS6_N"/>
</dbReference>
<evidence type="ECO:0000259" key="1">
    <source>
        <dbReference type="Pfam" id="PF24162"/>
    </source>
</evidence>
<sequence length="81" mass="8421">MPYSFSSSSINSSAFRNCLILKPPNPSAAAAQTISSSQDARALVRETLCISANLASSPAVGDACPAETTFEEWTAVAPLDD</sequence>
<evidence type="ECO:0000313" key="2">
    <source>
        <dbReference type="EMBL" id="KAF7833144.1"/>
    </source>
</evidence>
<organism evidence="2 3">
    <name type="scientific">Senna tora</name>
    <dbReference type="NCBI Taxonomy" id="362788"/>
    <lineage>
        <taxon>Eukaryota</taxon>
        <taxon>Viridiplantae</taxon>
        <taxon>Streptophyta</taxon>
        <taxon>Embryophyta</taxon>
        <taxon>Tracheophyta</taxon>
        <taxon>Spermatophyta</taxon>
        <taxon>Magnoliopsida</taxon>
        <taxon>eudicotyledons</taxon>
        <taxon>Gunneridae</taxon>
        <taxon>Pentapetalae</taxon>
        <taxon>rosids</taxon>
        <taxon>fabids</taxon>
        <taxon>Fabales</taxon>
        <taxon>Fabaceae</taxon>
        <taxon>Caesalpinioideae</taxon>
        <taxon>Cassia clade</taxon>
        <taxon>Senna</taxon>
    </lineage>
</organism>
<dbReference type="Pfam" id="PF24162">
    <property type="entry name" value="RUS6_N"/>
    <property type="match status" value="1"/>
</dbReference>
<comment type="caution">
    <text evidence="2">The sequence shown here is derived from an EMBL/GenBank/DDBJ whole genome shotgun (WGS) entry which is preliminary data.</text>
</comment>
<name>A0A835C5M8_9FABA</name>
<protein>
    <submittedName>
        <fullName evidence="2">Protein root UVB sensitive 6-like</fullName>
    </submittedName>
</protein>
<keyword evidence="3" id="KW-1185">Reference proteome</keyword>
<dbReference type="Proteomes" id="UP000634136">
    <property type="component" value="Unassembled WGS sequence"/>
</dbReference>
<feature type="domain" description="Protein root UVB sensitive 6 N-terminal" evidence="1">
    <location>
        <begin position="35"/>
        <end position="65"/>
    </location>
</feature>
<evidence type="ECO:0000313" key="3">
    <source>
        <dbReference type="Proteomes" id="UP000634136"/>
    </source>
</evidence>
<dbReference type="AlphaFoldDB" id="A0A835C5M8"/>
<proteinExistence type="predicted"/>
<accession>A0A835C5M8</accession>